<dbReference type="OrthoDB" id="5575075at2759"/>
<comment type="pathway">
    <text evidence="1">Purine metabolism; IMP biosynthesis via de novo pathway; N(2)-formyl-N(1)-(5-phospho-D-ribosyl)glycinamide from N(1)-(5-phospho-D-ribosyl)glycinamide (10-formyl THF route): step 1/1.</text>
</comment>
<dbReference type="EMBL" id="PYWC01000108">
    <property type="protein sequence ID" value="PWW72330.1"/>
    <property type="molecule type" value="Genomic_DNA"/>
</dbReference>
<proteinExistence type="inferred from homology"/>
<dbReference type="SUPFAM" id="SSF53328">
    <property type="entry name" value="Formyltransferase"/>
    <property type="match status" value="1"/>
</dbReference>
<dbReference type="PANTHER" id="PTHR43369">
    <property type="entry name" value="PHOSPHORIBOSYLGLYCINAMIDE FORMYLTRANSFERASE"/>
    <property type="match status" value="1"/>
</dbReference>
<evidence type="ECO:0000256" key="9">
    <source>
        <dbReference type="ARBA" id="ARBA00047664"/>
    </source>
</evidence>
<keyword evidence="5" id="KW-0658">Purine biosynthesis</keyword>
<dbReference type="EC" id="2.1.2.2" evidence="2"/>
<sequence length="249" mass="27090">MAPRVLVLISGNGSNLQALIDASSANPSTLDASVIHVISNKKSAYGLKRAADAGIPSTYHNLLAYKKKNPDNPQEARQAYDADLAKLILAQTPDLVVCAGWMHILSSAALEPLGDAGVDIINLHPALPGQFDGANAIERAYEAFQRGEITKTGIMIHYVITAVDKGTPIIVREIEMIKGESLEDLEDRMHAVEHVEIVNGTRVALEKREKDKQPSMRSVNRGILLITLRNTRTGLATFKKPSSRPSLRL</sequence>
<dbReference type="GO" id="GO:0004644">
    <property type="term" value="F:phosphoribosylglycinamide formyltransferase activity"/>
    <property type="evidence" value="ECO:0007669"/>
    <property type="project" value="UniProtKB-EC"/>
</dbReference>
<dbReference type="AlphaFoldDB" id="A0A317SFA7"/>
<feature type="domain" description="Formyl transferase N-terminal" evidence="10">
    <location>
        <begin position="4"/>
        <end position="197"/>
    </location>
</feature>
<evidence type="ECO:0000256" key="7">
    <source>
        <dbReference type="ARBA" id="ARBA00041324"/>
    </source>
</evidence>
<evidence type="ECO:0000259" key="10">
    <source>
        <dbReference type="Pfam" id="PF00551"/>
    </source>
</evidence>
<evidence type="ECO:0000256" key="4">
    <source>
        <dbReference type="ARBA" id="ARBA00022679"/>
    </source>
</evidence>
<organism evidence="11 12">
    <name type="scientific">Tuber magnatum</name>
    <name type="common">white Piedmont truffle</name>
    <dbReference type="NCBI Taxonomy" id="42249"/>
    <lineage>
        <taxon>Eukaryota</taxon>
        <taxon>Fungi</taxon>
        <taxon>Dikarya</taxon>
        <taxon>Ascomycota</taxon>
        <taxon>Pezizomycotina</taxon>
        <taxon>Pezizomycetes</taxon>
        <taxon>Pezizales</taxon>
        <taxon>Tuberaceae</taxon>
        <taxon>Tuber</taxon>
    </lineage>
</organism>
<evidence type="ECO:0000256" key="5">
    <source>
        <dbReference type="ARBA" id="ARBA00022755"/>
    </source>
</evidence>
<dbReference type="Pfam" id="PF00551">
    <property type="entry name" value="Formyl_trans_N"/>
    <property type="match status" value="1"/>
</dbReference>
<keyword evidence="4 11" id="KW-0808">Transferase</keyword>
<evidence type="ECO:0000313" key="11">
    <source>
        <dbReference type="EMBL" id="PWW72330.1"/>
    </source>
</evidence>
<dbReference type="PANTHER" id="PTHR43369:SF2">
    <property type="entry name" value="PHOSPHORIBOSYLGLYCINAMIDE FORMYLTRANSFERASE"/>
    <property type="match status" value="1"/>
</dbReference>
<dbReference type="STRING" id="42249.A0A317SFA7"/>
<comment type="similarity">
    <text evidence="6">Belongs to the GART family.</text>
</comment>
<evidence type="ECO:0000256" key="6">
    <source>
        <dbReference type="ARBA" id="ARBA00038440"/>
    </source>
</evidence>
<dbReference type="Proteomes" id="UP000246991">
    <property type="component" value="Unassembled WGS sequence"/>
</dbReference>
<protein>
    <recommendedName>
        <fullName evidence="3">Phosphoribosylglycinamide formyltransferase</fullName>
        <ecNumber evidence="2">2.1.2.2</ecNumber>
    </recommendedName>
    <alternativeName>
        <fullName evidence="8">5'-phosphoribosylglycinamide transformylase</fullName>
    </alternativeName>
    <alternativeName>
        <fullName evidence="7">GAR transformylase</fullName>
    </alternativeName>
</protein>
<dbReference type="InterPro" id="IPR002376">
    <property type="entry name" value="Formyl_transf_N"/>
</dbReference>
<dbReference type="FunFam" id="3.40.50.170:FF:000009">
    <property type="entry name" value="Phosphoribosylglycinamide formyltransferase (Eurofung)"/>
    <property type="match status" value="1"/>
</dbReference>
<dbReference type="GO" id="GO:0006189">
    <property type="term" value="P:'de novo' IMP biosynthetic process"/>
    <property type="evidence" value="ECO:0007669"/>
    <property type="project" value="InterPro"/>
</dbReference>
<evidence type="ECO:0000313" key="12">
    <source>
        <dbReference type="Proteomes" id="UP000246991"/>
    </source>
</evidence>
<dbReference type="InterPro" id="IPR036477">
    <property type="entry name" value="Formyl_transf_N_sf"/>
</dbReference>
<evidence type="ECO:0000256" key="8">
    <source>
        <dbReference type="ARBA" id="ARBA00041682"/>
    </source>
</evidence>
<dbReference type="GO" id="GO:0005737">
    <property type="term" value="C:cytoplasm"/>
    <property type="evidence" value="ECO:0007669"/>
    <property type="project" value="TreeGrafter"/>
</dbReference>
<dbReference type="NCBIfam" id="TIGR00639">
    <property type="entry name" value="PurN"/>
    <property type="match status" value="1"/>
</dbReference>
<gene>
    <name evidence="11" type="ORF">C7212DRAFT_348258</name>
</gene>
<dbReference type="HAMAP" id="MF_01930">
    <property type="entry name" value="PurN"/>
    <property type="match status" value="1"/>
</dbReference>
<evidence type="ECO:0000256" key="1">
    <source>
        <dbReference type="ARBA" id="ARBA00005054"/>
    </source>
</evidence>
<name>A0A317SFA7_9PEZI</name>
<evidence type="ECO:0000256" key="2">
    <source>
        <dbReference type="ARBA" id="ARBA00012254"/>
    </source>
</evidence>
<dbReference type="Gene3D" id="3.40.50.170">
    <property type="entry name" value="Formyl transferase, N-terminal domain"/>
    <property type="match status" value="1"/>
</dbReference>
<comment type="caution">
    <text evidence="11">The sequence shown here is derived from an EMBL/GenBank/DDBJ whole genome shotgun (WGS) entry which is preliminary data.</text>
</comment>
<dbReference type="CDD" id="cd08645">
    <property type="entry name" value="FMT_core_GART"/>
    <property type="match status" value="1"/>
</dbReference>
<reference evidence="11 12" key="1">
    <citation type="submission" date="2018-03" db="EMBL/GenBank/DDBJ databases">
        <title>Genomes of Pezizomycetes fungi and the evolution of truffles.</title>
        <authorList>
            <person name="Murat C."/>
            <person name="Payen T."/>
            <person name="Noel B."/>
            <person name="Kuo A."/>
            <person name="Martin F.M."/>
        </authorList>
    </citation>
    <scope>NUCLEOTIDE SEQUENCE [LARGE SCALE GENOMIC DNA]</scope>
    <source>
        <strain evidence="11">091103-1</strain>
    </source>
</reference>
<dbReference type="InterPro" id="IPR004607">
    <property type="entry name" value="GART"/>
</dbReference>
<accession>A0A317SFA7</accession>
<evidence type="ECO:0000256" key="3">
    <source>
        <dbReference type="ARBA" id="ARBA00022076"/>
    </source>
</evidence>
<comment type="catalytic activity">
    <reaction evidence="9">
        <text>N(1)-(5-phospho-beta-D-ribosyl)glycinamide + (6R)-10-formyltetrahydrofolate = N(2)-formyl-N(1)-(5-phospho-beta-D-ribosyl)glycinamide + (6S)-5,6,7,8-tetrahydrofolate + H(+)</text>
        <dbReference type="Rhea" id="RHEA:15053"/>
        <dbReference type="ChEBI" id="CHEBI:15378"/>
        <dbReference type="ChEBI" id="CHEBI:57453"/>
        <dbReference type="ChEBI" id="CHEBI:143788"/>
        <dbReference type="ChEBI" id="CHEBI:147286"/>
        <dbReference type="ChEBI" id="CHEBI:195366"/>
        <dbReference type="EC" id="2.1.2.2"/>
    </reaction>
</comment>
<keyword evidence="12" id="KW-1185">Reference proteome</keyword>